<dbReference type="Proteomes" id="UP000516151">
    <property type="component" value="Segment"/>
</dbReference>
<organism evidence="1 2">
    <name type="scientific">Streptomyces phage Faust</name>
    <dbReference type="NCBI Taxonomy" id="2767565"/>
    <lineage>
        <taxon>Viruses</taxon>
        <taxon>Duplodnaviria</taxon>
        <taxon>Heunggongvirae</taxon>
        <taxon>Uroviricota</taxon>
        <taxon>Caudoviricetes</taxon>
        <taxon>Stanwilliamsviridae</taxon>
        <taxon>Loccivirinae</taxon>
        <taxon>Faustvirus</taxon>
        <taxon>Faustvirus faust</taxon>
    </lineage>
</organism>
<gene>
    <name evidence="1" type="primary">54</name>
    <name evidence="1" type="ORF">SEA_FAUST_54</name>
</gene>
<protein>
    <submittedName>
        <fullName evidence="1">Uncharacterized protein</fullName>
    </submittedName>
</protein>
<accession>A0A7G9UYQ2</accession>
<keyword evidence="2" id="KW-1185">Reference proteome</keyword>
<evidence type="ECO:0000313" key="1">
    <source>
        <dbReference type="EMBL" id="QNN99157.1"/>
    </source>
</evidence>
<proteinExistence type="predicted"/>
<dbReference type="KEGG" id="vg:77927349"/>
<reference evidence="1 2" key="1">
    <citation type="submission" date="2020-06" db="EMBL/GenBank/DDBJ databases">
        <authorList>
            <person name="Arora M.N."/>
            <person name="Dalling M.T."/>
            <person name="Dawson S.P.M."/>
            <person name="Elia S.N."/>
            <person name="Burke B."/>
            <person name="Shaffer C.D."/>
            <person name="Weston-Hafer K.A."/>
            <person name="Garlena R.A."/>
            <person name="Russell D.A."/>
            <person name="Pope W.H."/>
            <person name="Jacobs-Sera D."/>
            <person name="Hatfull G.F."/>
        </authorList>
    </citation>
    <scope>NUCLEOTIDE SEQUENCE [LARGE SCALE GENOMIC DNA]</scope>
</reference>
<sequence length="76" mass="8482">MQEIDNSGAKKVEKKHTVNYELTWTRNMGNFESLKVTVGLSQEGYGHPDATMAKVREWVENNLGTAVEEVTEAVKG</sequence>
<name>A0A7G9UYQ2_9CAUD</name>
<dbReference type="EMBL" id="MT684598">
    <property type="protein sequence ID" value="QNN99157.1"/>
    <property type="molecule type" value="Genomic_DNA"/>
</dbReference>
<dbReference type="GeneID" id="77927349"/>
<dbReference type="RefSeq" id="YP_010651664.1">
    <property type="nucleotide sequence ID" value="NC_070783.1"/>
</dbReference>
<evidence type="ECO:0000313" key="2">
    <source>
        <dbReference type="Proteomes" id="UP000516151"/>
    </source>
</evidence>